<evidence type="ECO:0000313" key="1">
    <source>
        <dbReference type="EMBL" id="KAI4328888.1"/>
    </source>
</evidence>
<dbReference type="EMBL" id="CM039433">
    <property type="protein sequence ID" value="KAI4328888.1"/>
    <property type="molecule type" value="Genomic_DNA"/>
</dbReference>
<evidence type="ECO:0000313" key="2">
    <source>
        <dbReference type="Proteomes" id="UP000828941"/>
    </source>
</evidence>
<proteinExistence type="predicted"/>
<dbReference type="Proteomes" id="UP000828941">
    <property type="component" value="Chromosome 8"/>
</dbReference>
<reference evidence="1 2" key="1">
    <citation type="journal article" date="2022" name="DNA Res.">
        <title>Chromosomal-level genome assembly of the orchid tree Bauhinia variegata (Leguminosae; Cercidoideae) supports the allotetraploid origin hypothesis of Bauhinia.</title>
        <authorList>
            <person name="Zhong Y."/>
            <person name="Chen Y."/>
            <person name="Zheng D."/>
            <person name="Pang J."/>
            <person name="Liu Y."/>
            <person name="Luo S."/>
            <person name="Meng S."/>
            <person name="Qian L."/>
            <person name="Wei D."/>
            <person name="Dai S."/>
            <person name="Zhou R."/>
        </authorList>
    </citation>
    <scope>NUCLEOTIDE SEQUENCE [LARGE SCALE GENOMIC DNA]</scope>
    <source>
        <strain evidence="1">BV-YZ2020</strain>
    </source>
</reference>
<gene>
    <name evidence="1" type="ORF">L6164_021209</name>
</gene>
<comment type="caution">
    <text evidence="1">The sequence shown here is derived from an EMBL/GenBank/DDBJ whole genome shotgun (WGS) entry which is preliminary data.</text>
</comment>
<protein>
    <submittedName>
        <fullName evidence="1">Uncharacterized protein</fullName>
    </submittedName>
</protein>
<keyword evidence="2" id="KW-1185">Reference proteome</keyword>
<accession>A0ACB9MXF4</accession>
<name>A0ACB9MXF4_BAUVA</name>
<sequence>MEKSCIVCVTGGTGYIGSWLVKKLLEKGYTVHATLRDLKNESKVGLLKSLPHAEARLVLFEADLYNPNEFVSAIQGCEFVFHVATPLQHQSGSEYKNMVEAAVAGSKSIAESCIRAGTVRRLIYTGSVVAASPLKDDGSDFKDSVDETCWTPLNASISHLLHGEYIYSKTLIEKDMLSYGNRLEVVSLSLGLVGGDTLQSFLSGSMVAMVSQLTGNRNGYQSLKCLEELLGKIPLVHVDDAGEAHVFCMENPSINGRFLVASSYISSQDIAAYYLTHHPELQVKLEYVQGPKREIDYGSTKLTDKGFVYKYDTKKILDGCIGCARRTGDL</sequence>
<organism evidence="1 2">
    <name type="scientific">Bauhinia variegata</name>
    <name type="common">Purple orchid tree</name>
    <name type="synonym">Phanera variegata</name>
    <dbReference type="NCBI Taxonomy" id="167791"/>
    <lineage>
        <taxon>Eukaryota</taxon>
        <taxon>Viridiplantae</taxon>
        <taxon>Streptophyta</taxon>
        <taxon>Embryophyta</taxon>
        <taxon>Tracheophyta</taxon>
        <taxon>Spermatophyta</taxon>
        <taxon>Magnoliopsida</taxon>
        <taxon>eudicotyledons</taxon>
        <taxon>Gunneridae</taxon>
        <taxon>Pentapetalae</taxon>
        <taxon>rosids</taxon>
        <taxon>fabids</taxon>
        <taxon>Fabales</taxon>
        <taxon>Fabaceae</taxon>
        <taxon>Cercidoideae</taxon>
        <taxon>Cercideae</taxon>
        <taxon>Bauhiniinae</taxon>
        <taxon>Bauhinia</taxon>
    </lineage>
</organism>